<evidence type="ECO:0000313" key="1">
    <source>
        <dbReference type="EMBL" id="CAF1377897.1"/>
    </source>
</evidence>
<dbReference type="Proteomes" id="UP000663856">
    <property type="component" value="Unassembled WGS sequence"/>
</dbReference>
<comment type="caution">
    <text evidence="2">The sequence shown here is derived from an EMBL/GenBank/DDBJ whole genome shotgun (WGS) entry which is preliminary data.</text>
</comment>
<evidence type="ECO:0000313" key="7">
    <source>
        <dbReference type="EMBL" id="CAF4403216.1"/>
    </source>
</evidence>
<dbReference type="EMBL" id="CAJOBH010045079">
    <property type="protein sequence ID" value="CAF4349865.1"/>
    <property type="molecule type" value="Genomic_DNA"/>
</dbReference>
<dbReference type="EMBL" id="CAJNOV010009762">
    <property type="protein sequence ID" value="CAF1377897.1"/>
    <property type="molecule type" value="Genomic_DNA"/>
</dbReference>
<accession>A0A816MF02</accession>
<dbReference type="EMBL" id="CAJNRF010001107">
    <property type="protein sequence ID" value="CAF1994862.1"/>
    <property type="molecule type" value="Genomic_DNA"/>
</dbReference>
<dbReference type="Proteomes" id="UP000663887">
    <property type="component" value="Unassembled WGS sequence"/>
</dbReference>
<proteinExistence type="predicted"/>
<dbReference type="EMBL" id="CAJNRE010017026">
    <property type="protein sequence ID" value="CAF2150550.1"/>
    <property type="molecule type" value="Genomic_DNA"/>
</dbReference>
<evidence type="ECO:0000313" key="9">
    <source>
        <dbReference type="Proteomes" id="UP000663856"/>
    </source>
</evidence>
<dbReference type="Proteomes" id="UP000676336">
    <property type="component" value="Unassembled WGS sequence"/>
</dbReference>
<protein>
    <submittedName>
        <fullName evidence="2">Uncharacterized protein</fullName>
    </submittedName>
</protein>
<name>A0A816MF02_9BILA</name>
<evidence type="ECO:0000313" key="4">
    <source>
        <dbReference type="EMBL" id="CAF2150550.1"/>
    </source>
</evidence>
<dbReference type="Proteomes" id="UP000663855">
    <property type="component" value="Unassembled WGS sequence"/>
</dbReference>
<keyword evidence="10" id="KW-1185">Reference proteome</keyword>
<evidence type="ECO:0000313" key="10">
    <source>
        <dbReference type="Proteomes" id="UP000663866"/>
    </source>
</evidence>
<dbReference type="EMBL" id="CAJOBJ010309519">
    <property type="protein sequence ID" value="CAF5166132.1"/>
    <property type="molecule type" value="Genomic_DNA"/>
</dbReference>
<dbReference type="EMBL" id="CAJOBG010040871">
    <property type="protein sequence ID" value="CAF4403216.1"/>
    <property type="molecule type" value="Genomic_DNA"/>
</dbReference>
<dbReference type="EMBL" id="CAJNRG010003444">
    <property type="protein sequence ID" value="CAF2057708.1"/>
    <property type="molecule type" value="Genomic_DNA"/>
</dbReference>
<dbReference type="Proteomes" id="UP000681720">
    <property type="component" value="Unassembled WGS sequence"/>
</dbReference>
<evidence type="ECO:0000313" key="5">
    <source>
        <dbReference type="EMBL" id="CAF4256243.1"/>
    </source>
</evidence>
<evidence type="ECO:0000313" key="6">
    <source>
        <dbReference type="EMBL" id="CAF4349865.1"/>
    </source>
</evidence>
<evidence type="ECO:0000313" key="8">
    <source>
        <dbReference type="EMBL" id="CAF5166132.1"/>
    </source>
</evidence>
<gene>
    <name evidence="6" type="ORF">BYL167_LOCUS29458</name>
    <name evidence="1" type="ORF">CJN711_LOCUS20788</name>
    <name evidence="8" type="ORF">GIL414_LOCUS66279</name>
    <name evidence="4" type="ORF">MBJ925_LOCUS31154</name>
    <name evidence="7" type="ORF">OVN521_LOCUS34998</name>
    <name evidence="5" type="ORF">SMN809_LOCUS24225</name>
    <name evidence="2" type="ORF">WKI299_LOCUS4459</name>
    <name evidence="3" type="ORF">XDN619_LOCUS10018</name>
</gene>
<organism evidence="2 9">
    <name type="scientific">Rotaria magnacalcarata</name>
    <dbReference type="NCBI Taxonomy" id="392030"/>
    <lineage>
        <taxon>Eukaryota</taxon>
        <taxon>Metazoa</taxon>
        <taxon>Spiralia</taxon>
        <taxon>Gnathifera</taxon>
        <taxon>Rotifera</taxon>
        <taxon>Eurotatoria</taxon>
        <taxon>Bdelloidea</taxon>
        <taxon>Philodinida</taxon>
        <taxon>Philodinidae</taxon>
        <taxon>Rotaria</taxon>
    </lineage>
</organism>
<sequence>MITTQLKLDEIWNNNLPSSSSSLTPSSSSIITLSPSLVVSKDFDCEIEILSKNVCLKLSKSVHGINKNGSINDKNIVQQIATATNVKRRTQYLSL</sequence>
<dbReference type="Proteomes" id="UP000663866">
    <property type="component" value="Unassembled WGS sequence"/>
</dbReference>
<dbReference type="Proteomes" id="UP000663824">
    <property type="component" value="Unassembled WGS sequence"/>
</dbReference>
<dbReference type="AlphaFoldDB" id="A0A816MF02"/>
<reference evidence="2" key="1">
    <citation type="submission" date="2021-02" db="EMBL/GenBank/DDBJ databases">
        <authorList>
            <person name="Nowell W R."/>
        </authorList>
    </citation>
    <scope>NUCLEOTIDE SEQUENCE</scope>
</reference>
<dbReference type="EMBL" id="CAJOBI010027941">
    <property type="protein sequence ID" value="CAF4256243.1"/>
    <property type="molecule type" value="Genomic_DNA"/>
</dbReference>
<dbReference type="Proteomes" id="UP000681967">
    <property type="component" value="Unassembled WGS sequence"/>
</dbReference>
<evidence type="ECO:0000313" key="3">
    <source>
        <dbReference type="EMBL" id="CAF2057708.1"/>
    </source>
</evidence>
<evidence type="ECO:0000313" key="2">
    <source>
        <dbReference type="EMBL" id="CAF1994862.1"/>
    </source>
</evidence>